<comment type="similarity">
    <text evidence="2">Belongs to the multi antimicrobial extrusion (MATE) (TC 2.A.66.1) family.</text>
</comment>
<dbReference type="Proteomes" id="UP000198948">
    <property type="component" value="Unassembled WGS sequence"/>
</dbReference>
<dbReference type="Pfam" id="PF01554">
    <property type="entry name" value="MatE"/>
    <property type="match status" value="1"/>
</dbReference>
<reference evidence="7 8" key="1">
    <citation type="submission" date="2016-10" db="EMBL/GenBank/DDBJ databases">
        <authorList>
            <person name="de Groot N.N."/>
        </authorList>
    </citation>
    <scope>NUCLEOTIDE SEQUENCE [LARGE SCALE GENOMIC DNA]</scope>
    <source>
        <strain evidence="7 8">DSM 13760</strain>
    </source>
</reference>
<evidence type="ECO:0000256" key="1">
    <source>
        <dbReference type="ARBA" id="ARBA00003408"/>
    </source>
</evidence>
<dbReference type="RefSeq" id="WP_092652163.1">
    <property type="nucleotide sequence ID" value="NZ_FOHA01000009.1"/>
</dbReference>
<proteinExistence type="inferred from homology"/>
<evidence type="ECO:0000256" key="5">
    <source>
        <dbReference type="ARBA" id="ARBA00031636"/>
    </source>
</evidence>
<evidence type="ECO:0000256" key="6">
    <source>
        <dbReference type="SAM" id="Phobius"/>
    </source>
</evidence>
<dbReference type="InterPro" id="IPR050222">
    <property type="entry name" value="MATE_MdtK"/>
</dbReference>
<dbReference type="InterPro" id="IPR002528">
    <property type="entry name" value="MATE_fam"/>
</dbReference>
<dbReference type="GO" id="GO:0005886">
    <property type="term" value="C:plasma membrane"/>
    <property type="evidence" value="ECO:0007669"/>
    <property type="project" value="TreeGrafter"/>
</dbReference>
<keyword evidence="6" id="KW-0812">Transmembrane</keyword>
<dbReference type="STRING" id="142588.SAMN04488559_10914"/>
<organism evidence="7 8">
    <name type="scientific">Isobaculum melis</name>
    <dbReference type="NCBI Taxonomy" id="142588"/>
    <lineage>
        <taxon>Bacteria</taxon>
        <taxon>Bacillati</taxon>
        <taxon>Bacillota</taxon>
        <taxon>Bacilli</taxon>
        <taxon>Lactobacillales</taxon>
        <taxon>Carnobacteriaceae</taxon>
        <taxon>Isobaculum</taxon>
    </lineage>
</organism>
<feature type="transmembrane region" description="Helical" evidence="6">
    <location>
        <begin position="83"/>
        <end position="109"/>
    </location>
</feature>
<feature type="transmembrane region" description="Helical" evidence="6">
    <location>
        <begin position="129"/>
        <end position="147"/>
    </location>
</feature>
<evidence type="ECO:0000313" key="8">
    <source>
        <dbReference type="Proteomes" id="UP000198948"/>
    </source>
</evidence>
<keyword evidence="8" id="KW-1185">Reference proteome</keyword>
<dbReference type="GO" id="GO:0015297">
    <property type="term" value="F:antiporter activity"/>
    <property type="evidence" value="ECO:0007669"/>
    <property type="project" value="InterPro"/>
</dbReference>
<feature type="transmembrane region" description="Helical" evidence="6">
    <location>
        <begin position="12"/>
        <end position="31"/>
    </location>
</feature>
<keyword evidence="4" id="KW-0813">Transport</keyword>
<feature type="transmembrane region" description="Helical" evidence="6">
    <location>
        <begin position="159"/>
        <end position="182"/>
    </location>
</feature>
<protein>
    <recommendedName>
        <fullName evidence="3">Probable multidrug resistance protein NorM</fullName>
    </recommendedName>
    <alternativeName>
        <fullName evidence="5">Multidrug-efflux transporter</fullName>
    </alternativeName>
</protein>
<evidence type="ECO:0000256" key="3">
    <source>
        <dbReference type="ARBA" id="ARBA00020268"/>
    </source>
</evidence>
<gene>
    <name evidence="7" type="ORF">SAMN04488559_10914</name>
</gene>
<dbReference type="EMBL" id="FOHA01000009">
    <property type="protein sequence ID" value="SER88033.1"/>
    <property type="molecule type" value="Genomic_DNA"/>
</dbReference>
<feature type="transmembrane region" description="Helical" evidence="6">
    <location>
        <begin position="51"/>
        <end position="71"/>
    </location>
</feature>
<accession>A0A1H9SUG2</accession>
<keyword evidence="6" id="KW-1133">Transmembrane helix</keyword>
<evidence type="ECO:0000256" key="4">
    <source>
        <dbReference type="ARBA" id="ARBA00022448"/>
    </source>
</evidence>
<name>A0A1H9SUG2_9LACT</name>
<evidence type="ECO:0000256" key="2">
    <source>
        <dbReference type="ARBA" id="ARBA00010199"/>
    </source>
</evidence>
<feature type="transmembrane region" description="Helical" evidence="6">
    <location>
        <begin position="188"/>
        <end position="211"/>
    </location>
</feature>
<dbReference type="PANTHER" id="PTHR43298">
    <property type="entry name" value="MULTIDRUG RESISTANCE PROTEIN NORM-RELATED"/>
    <property type="match status" value="1"/>
</dbReference>
<keyword evidence="6" id="KW-0472">Membrane</keyword>
<comment type="function">
    <text evidence="1">Multidrug efflux pump.</text>
</comment>
<evidence type="ECO:0000313" key="7">
    <source>
        <dbReference type="EMBL" id="SER88033.1"/>
    </source>
</evidence>
<dbReference type="PANTHER" id="PTHR43298:SF2">
    <property type="entry name" value="FMN_FAD EXPORTER YEEO-RELATED"/>
    <property type="match status" value="1"/>
</dbReference>
<sequence length="270" mass="30572">MKKQHLIKEMNQFTYPLIFTQLCSMAISQIAKILAGRTSLEALGSLAAIDGLLYAIAGIFSVFSVSFNIFGAKALGEKNRVSFYHLLSSSMTLNFSIGLCISMIILLFRKAILQALYGFQGELLETAENYLGIMAFYLLFTILNFTFTNLIKIEKKTTSIFTITMISSLIQVGFSFLLINGFSFIPALGLYGAGIASMISLFFTSCLYLFILRKPLKKAREFKPNRIGFLFKKSLPLDRARNFRRLFIYYCFRVLDCETWLIDLSILCCC</sequence>
<dbReference type="OrthoDB" id="2195302at2"/>
<dbReference type="AlphaFoldDB" id="A0A1H9SUG2"/>
<dbReference type="GO" id="GO:0042910">
    <property type="term" value="F:xenobiotic transmembrane transporter activity"/>
    <property type="evidence" value="ECO:0007669"/>
    <property type="project" value="InterPro"/>
</dbReference>